<organism evidence="1 2">
    <name type="scientific">Collybiopsis confluens</name>
    <dbReference type="NCBI Taxonomy" id="2823264"/>
    <lineage>
        <taxon>Eukaryota</taxon>
        <taxon>Fungi</taxon>
        <taxon>Dikarya</taxon>
        <taxon>Basidiomycota</taxon>
        <taxon>Agaricomycotina</taxon>
        <taxon>Agaricomycetes</taxon>
        <taxon>Agaricomycetidae</taxon>
        <taxon>Agaricales</taxon>
        <taxon>Marasmiineae</taxon>
        <taxon>Omphalotaceae</taxon>
        <taxon>Collybiopsis</taxon>
    </lineage>
</organism>
<dbReference type="AlphaFoldDB" id="A0A8H5H050"/>
<dbReference type="OrthoDB" id="269227at2759"/>
<evidence type="ECO:0000313" key="2">
    <source>
        <dbReference type="Proteomes" id="UP000518752"/>
    </source>
</evidence>
<sequence>MPQSFPIPLPLLPRLRAIVWHMVLPGWCIQHPHPQNHSQPSNIVAPRPKKPECLTYQYPSRPFINVEALGPQFNVLWDTHFKDKPNKLVMFCSIVSGAYADYTLLPPDKYITMNTLLVAEKIHISSSSPYVTPSFDSGFMNDRADFALIRWRSQGKRSDTR</sequence>
<name>A0A8H5H050_9AGAR</name>
<evidence type="ECO:0000313" key="1">
    <source>
        <dbReference type="EMBL" id="KAF5374536.1"/>
    </source>
</evidence>
<keyword evidence="2" id="KW-1185">Reference proteome</keyword>
<accession>A0A8H5H050</accession>
<proteinExistence type="predicted"/>
<comment type="caution">
    <text evidence="1">The sequence shown here is derived from an EMBL/GenBank/DDBJ whole genome shotgun (WGS) entry which is preliminary data.</text>
</comment>
<protein>
    <submittedName>
        <fullName evidence="1">Uncharacterized protein</fullName>
    </submittedName>
</protein>
<dbReference type="EMBL" id="JAACJN010000101">
    <property type="protein sequence ID" value="KAF5374536.1"/>
    <property type="molecule type" value="Genomic_DNA"/>
</dbReference>
<dbReference type="Proteomes" id="UP000518752">
    <property type="component" value="Unassembled WGS sequence"/>
</dbReference>
<reference evidence="1 2" key="1">
    <citation type="journal article" date="2020" name="ISME J.">
        <title>Uncovering the hidden diversity of litter-decomposition mechanisms in mushroom-forming fungi.</title>
        <authorList>
            <person name="Floudas D."/>
            <person name="Bentzer J."/>
            <person name="Ahren D."/>
            <person name="Johansson T."/>
            <person name="Persson P."/>
            <person name="Tunlid A."/>
        </authorList>
    </citation>
    <scope>NUCLEOTIDE SEQUENCE [LARGE SCALE GENOMIC DNA]</scope>
    <source>
        <strain evidence="1 2">CBS 406.79</strain>
    </source>
</reference>
<gene>
    <name evidence="1" type="ORF">D9757_012408</name>
</gene>